<proteinExistence type="predicted"/>
<gene>
    <name evidence="2" type="ORF">PECUL_23A037809</name>
</gene>
<name>A0AAD1TE17_PELCU</name>
<feature type="region of interest" description="Disordered" evidence="1">
    <location>
        <begin position="182"/>
        <end position="244"/>
    </location>
</feature>
<reference evidence="2" key="1">
    <citation type="submission" date="2022-03" db="EMBL/GenBank/DDBJ databases">
        <authorList>
            <person name="Alioto T."/>
            <person name="Alioto T."/>
            <person name="Gomez Garrido J."/>
        </authorList>
    </citation>
    <scope>NUCLEOTIDE SEQUENCE</scope>
</reference>
<protein>
    <submittedName>
        <fullName evidence="2">Uncharacterized protein</fullName>
    </submittedName>
</protein>
<feature type="non-terminal residue" evidence="2">
    <location>
        <position position="1"/>
    </location>
</feature>
<dbReference type="Proteomes" id="UP001295444">
    <property type="component" value="Chromosome 12"/>
</dbReference>
<sequence length="244" mass="28076">SGALADIAKTLTISEDQAQAVLWPRTANELSHTNTAKDLYNDLMKLRRHEMDLDLHGIFISDYYRARRIPRGFRVRNAPTIGRQNPELCKKWMNIANKSSLDWMVIVGEEVGKELILIKHSIQEFETTNTLALQLAAATTQMLKLQDDINKYKNELIWFKKQKLAKVNHDYQYHQLISASDAETKEDKTRTGSTPFLEGDTFPQESPGTSRMDTRGARRMQSPAEGKREERNTSYRGKPPLRKR</sequence>
<dbReference type="EMBL" id="OW240923">
    <property type="protein sequence ID" value="CAH2324927.1"/>
    <property type="molecule type" value="Genomic_DNA"/>
</dbReference>
<keyword evidence="3" id="KW-1185">Reference proteome</keyword>
<evidence type="ECO:0000313" key="2">
    <source>
        <dbReference type="EMBL" id="CAH2324927.1"/>
    </source>
</evidence>
<dbReference type="AlphaFoldDB" id="A0AAD1TE17"/>
<organism evidence="2 3">
    <name type="scientific">Pelobates cultripes</name>
    <name type="common">Western spadefoot toad</name>
    <dbReference type="NCBI Taxonomy" id="61616"/>
    <lineage>
        <taxon>Eukaryota</taxon>
        <taxon>Metazoa</taxon>
        <taxon>Chordata</taxon>
        <taxon>Craniata</taxon>
        <taxon>Vertebrata</taxon>
        <taxon>Euteleostomi</taxon>
        <taxon>Amphibia</taxon>
        <taxon>Batrachia</taxon>
        <taxon>Anura</taxon>
        <taxon>Pelobatoidea</taxon>
        <taxon>Pelobatidae</taxon>
        <taxon>Pelobates</taxon>
    </lineage>
</organism>
<accession>A0AAD1TE17</accession>
<evidence type="ECO:0000313" key="3">
    <source>
        <dbReference type="Proteomes" id="UP001295444"/>
    </source>
</evidence>
<evidence type="ECO:0000256" key="1">
    <source>
        <dbReference type="SAM" id="MobiDB-lite"/>
    </source>
</evidence>